<accession>A0ABN1FPA5</accession>
<gene>
    <name evidence="2" type="ORF">GCM10009416_36580</name>
</gene>
<dbReference type="InterPro" id="IPR013216">
    <property type="entry name" value="Methyltransf_11"/>
</dbReference>
<protein>
    <recommendedName>
        <fullName evidence="1">Methyltransferase type 11 domain-containing protein</fullName>
    </recommendedName>
</protein>
<name>A0ABN1FPA5_9PROT</name>
<proteinExistence type="predicted"/>
<sequence length="247" mass="27199">MSGQLRFLTGYEQLVKNLLKSLPEDDAAAQAVGGSFEYYGVLEHALLRGEGLRDGSTVIDVGCGSGRLATKLARYPKLRYLGLDVVPELLDYARRKAGRLDFRFEKVDAVRLPFDALAADFCVFFSVFTHILPEESYVYLEEAHRVLKPGGKAVFSFLEHASAASKPVFDANLAWVRERHMAGHLNTFLHRADLRLWAGRIGFEVAALHLGESKFIEVDADCAAPPAVAEGLYALGQSVCVLRKRGG</sequence>
<evidence type="ECO:0000313" key="2">
    <source>
        <dbReference type="EMBL" id="GAA0594981.1"/>
    </source>
</evidence>
<dbReference type="Gene3D" id="3.40.50.150">
    <property type="entry name" value="Vaccinia Virus protein VP39"/>
    <property type="match status" value="1"/>
</dbReference>
<dbReference type="Proteomes" id="UP001501588">
    <property type="component" value="Unassembled WGS sequence"/>
</dbReference>
<comment type="caution">
    <text evidence="2">The sequence shown here is derived from an EMBL/GenBank/DDBJ whole genome shotgun (WGS) entry which is preliminary data.</text>
</comment>
<dbReference type="SUPFAM" id="SSF53335">
    <property type="entry name" value="S-adenosyl-L-methionine-dependent methyltransferases"/>
    <property type="match status" value="1"/>
</dbReference>
<dbReference type="PANTHER" id="PTHR43464">
    <property type="entry name" value="METHYLTRANSFERASE"/>
    <property type="match status" value="1"/>
</dbReference>
<evidence type="ECO:0000313" key="3">
    <source>
        <dbReference type="Proteomes" id="UP001501588"/>
    </source>
</evidence>
<dbReference type="CDD" id="cd02440">
    <property type="entry name" value="AdoMet_MTases"/>
    <property type="match status" value="1"/>
</dbReference>
<dbReference type="InterPro" id="IPR029063">
    <property type="entry name" value="SAM-dependent_MTases_sf"/>
</dbReference>
<dbReference type="PANTHER" id="PTHR43464:SF23">
    <property type="entry name" value="JUVENILE HORMONE ACID O-METHYLTRANSFERASE"/>
    <property type="match status" value="1"/>
</dbReference>
<organism evidence="2 3">
    <name type="scientific">Craurococcus roseus</name>
    <dbReference type="NCBI Taxonomy" id="77585"/>
    <lineage>
        <taxon>Bacteria</taxon>
        <taxon>Pseudomonadati</taxon>
        <taxon>Pseudomonadota</taxon>
        <taxon>Alphaproteobacteria</taxon>
        <taxon>Acetobacterales</taxon>
        <taxon>Acetobacteraceae</taxon>
        <taxon>Craurococcus</taxon>
    </lineage>
</organism>
<dbReference type="Pfam" id="PF08241">
    <property type="entry name" value="Methyltransf_11"/>
    <property type="match status" value="1"/>
</dbReference>
<dbReference type="RefSeq" id="WP_343896829.1">
    <property type="nucleotide sequence ID" value="NZ_BAAAFZ010000060.1"/>
</dbReference>
<evidence type="ECO:0000259" key="1">
    <source>
        <dbReference type="Pfam" id="PF08241"/>
    </source>
</evidence>
<dbReference type="EMBL" id="BAAAFZ010000060">
    <property type="protein sequence ID" value="GAA0594981.1"/>
    <property type="molecule type" value="Genomic_DNA"/>
</dbReference>
<keyword evidence="3" id="KW-1185">Reference proteome</keyword>
<feature type="domain" description="Methyltransferase type 11" evidence="1">
    <location>
        <begin position="59"/>
        <end position="155"/>
    </location>
</feature>
<reference evidence="2 3" key="1">
    <citation type="journal article" date="2019" name="Int. J. Syst. Evol. Microbiol.">
        <title>The Global Catalogue of Microorganisms (GCM) 10K type strain sequencing project: providing services to taxonomists for standard genome sequencing and annotation.</title>
        <authorList>
            <consortium name="The Broad Institute Genomics Platform"/>
            <consortium name="The Broad Institute Genome Sequencing Center for Infectious Disease"/>
            <person name="Wu L."/>
            <person name="Ma J."/>
        </authorList>
    </citation>
    <scope>NUCLEOTIDE SEQUENCE [LARGE SCALE GENOMIC DNA]</scope>
    <source>
        <strain evidence="2 3">JCM 9933</strain>
    </source>
</reference>